<organism evidence="2 3">
    <name type="scientific">Bodo saltans</name>
    <name type="common">Flagellated protozoan</name>
    <dbReference type="NCBI Taxonomy" id="75058"/>
    <lineage>
        <taxon>Eukaryota</taxon>
        <taxon>Discoba</taxon>
        <taxon>Euglenozoa</taxon>
        <taxon>Kinetoplastea</taxon>
        <taxon>Metakinetoplastina</taxon>
        <taxon>Eubodonida</taxon>
        <taxon>Bodonidae</taxon>
        <taxon>Bodo</taxon>
    </lineage>
</organism>
<gene>
    <name evidence="2" type="ORF">BSAL_38285</name>
</gene>
<evidence type="ECO:0000313" key="2">
    <source>
        <dbReference type="EMBL" id="CUG92575.1"/>
    </source>
</evidence>
<proteinExistence type="predicted"/>
<dbReference type="VEuPathDB" id="TriTrypDB:BSAL_38285"/>
<dbReference type="Proteomes" id="UP000051952">
    <property type="component" value="Unassembled WGS sequence"/>
</dbReference>
<keyword evidence="3" id="KW-1185">Reference proteome</keyword>
<protein>
    <submittedName>
        <fullName evidence="2">Dispersed gene family protein 1 (DGF-1), putative</fullName>
    </submittedName>
</protein>
<dbReference type="Pfam" id="PF22274">
    <property type="entry name" value="DGF-1_beta-sheet"/>
    <property type="match status" value="2"/>
</dbReference>
<evidence type="ECO:0000259" key="1">
    <source>
        <dbReference type="Pfam" id="PF22274"/>
    </source>
</evidence>
<sequence>MQMNFLPTINVVGTTVPSISDINNINNIMISNKPHKRSSGRNAGTPFDVNNANEVVSLHHSTTYSGTLPLSLTTLRCCCRHRNTRTDRHPKNDLAGHSISLWAALMVAVSAILSTTWHATFALADPALPPSNSVATNATFSSTAVFPFQNLTIGRDTTFTINISSLITQSVQIQCTDCTILEGGIWSIIADGFGAPYILSITFINLLVENGGLMFSGAFPPSTSIAIQQSTFLSNGALVWPQSAQDLMSAQDHSPALLFAATTFMSGSLVVIQNNIFVGRYLSGGLTLLSFSQNTVIDDAYVQISGAIFSASAGDSNSMCVTVSMGDGTSLQLTNSAIFEFQGLSFTHPSSGAIRFGGVTLNAKSTIAMEAITMRTETTLGIEFVGGVAAYDISSIFFRHIQSYGLALGNLVAFHNTLNMGNASTITAAEIRSAADAPVVVFAFTPEIDSGTPLSHIYGRCMYASGSEQTSQPDFTDMTSCDSTCQVQYDCSNAGSTTSALPYLANGQKVGCICNCDSATSGGQRCHPRPYPPTRYSTTFTFARAEGLSLVDARLYTGAAFSSIILGALTGTTGVIVQVEICSFALLTETMSVFTSVNIYDAVLTQFSRIAIVGCDTNYDIEAAAKFILPQATFIVTGLKTYDTAVMISGSFPQGSTFQILNVESDMTGGGLQMPCSSGEPLYGTLYLCNLFLQYGLVRISNVTVTNGTSGASMIVVGDAFSLTYSTQMIVENITVISGAMGYFVRATTNMVLQTNCLMYFAQLELSSTQNHFSFAGAVYLVDKSVVGFDRINSLNATTTPFLFESTLSIASGSWFLLRSIDIAAVTQLLMCIGDIIVQTYGQLTIANINGDGSSVAASFYAAMTLDSTSQFQTKCITAAGYETNLSTNGFSPTATSACGQCTVGSSCFAAYTPSVDYSCNCACDGSGYGALCMPVNPYSGTAVVKDPSFGAAPPTAAPPTPVPSIVLGNGQTIDLTTSMTIENATVVGTLYLMLDEYVTEPYVEVSLSGWHVQPGAQLLLKPSISGEWNGTLLASGGLVSVVISQFYFDSSVVVVVGNMPQGLTLEFRDCIFTTRSELNLIPSFNRFLGPLDYHPFVLFYELTATNGTSIAFFNTIMVNANRTVPTTLLSFAGTTVMFGSSFIFEGFTITGSSDNANSNIMTVSYLSANQSQSSVKRQLNFPTNTSGLRCRPNTLLLLAAGSVFRISDGQVPVMAGSGFIFGCTAVYDHSALVVERIRAVILPTALIRLEQGLFVEDHSWASVRNVVSVGPVLSLETYTNTTGITVDASSSLSLSSLQTSGAQLLSVGQATTINWTVAASGRTRAALSVQCNRANTSAELSQSATQELLISLSGSMSYQPCSLSSVPTLAGLGVAHPGSGCTSANPSSADCNAALFCSATDPSSPARVNVTAVPSVNPGFPSTSTIACGCAASGAFTTSVDRVPLQFYGPQCLPTTRGNQSAPLVRPSEVFTFKAPSAPFFPNFPFATFGPPAFMGLDVDDVVVQGVLLQFEVCSSPRYVYDPLGAVQESQFTLRLNGANLQNQGRIQVVSCSNGSIAAPAPYATAHAYASGASPLVLPLDVEVTDAVVTDGNLIVDGDLPPLSSVIFRDLVFVTAQATVTSGMCGDSMEAVPGFLVLCRVRVQHGSTLVVENVLFDALNVLPVSNPTGSWGIDVFGSAASGGISSAIAVANGIVVTNGSQWVVRGVFPPQRSSDRMLGASVLSVVCTASVALSGAWSAAATAIGVTITDRSLVIVASVWTRMNRTLSVLTRTNNVPAPITINASVVVDGVSTLLFADLDASRQVTQGGSVYNSDSSELAVPSLAN</sequence>
<evidence type="ECO:0000313" key="3">
    <source>
        <dbReference type="Proteomes" id="UP000051952"/>
    </source>
</evidence>
<dbReference type="InterPro" id="IPR053915">
    <property type="entry name" value="DGF-1_b-sheet_dom"/>
</dbReference>
<feature type="domain" description="Dispersed gene family protein 1 beta-sheet" evidence="1">
    <location>
        <begin position="597"/>
        <end position="746"/>
    </location>
</feature>
<feature type="domain" description="Dispersed gene family protein 1 beta-sheet" evidence="1">
    <location>
        <begin position="202"/>
        <end position="318"/>
    </location>
</feature>
<accession>A0A0S4JPY7</accession>
<name>A0A0S4JPY7_BODSA</name>
<dbReference type="OMA" id="WHATFAL"/>
<reference evidence="3" key="1">
    <citation type="submission" date="2015-09" db="EMBL/GenBank/DDBJ databases">
        <authorList>
            <consortium name="Pathogen Informatics"/>
        </authorList>
    </citation>
    <scope>NUCLEOTIDE SEQUENCE [LARGE SCALE GENOMIC DNA]</scope>
    <source>
        <strain evidence="3">Lake Konstanz</strain>
    </source>
</reference>
<feature type="non-terminal residue" evidence="2">
    <location>
        <position position="1827"/>
    </location>
</feature>
<dbReference type="EMBL" id="CYKH01002063">
    <property type="protein sequence ID" value="CUG92575.1"/>
    <property type="molecule type" value="Genomic_DNA"/>
</dbReference>